<keyword evidence="3" id="KW-1185">Reference proteome</keyword>
<evidence type="ECO:0000313" key="3">
    <source>
        <dbReference type="Proteomes" id="UP000242715"/>
    </source>
</evidence>
<reference evidence="3" key="1">
    <citation type="journal article" date="2017" name="Front. Plant Sci.">
        <title>Climate Clever Clovers: New Paradigm to Reduce the Environmental Footprint of Ruminants by Breeding Low Methanogenic Forages Utilizing Haplotype Variation.</title>
        <authorList>
            <person name="Kaur P."/>
            <person name="Appels R."/>
            <person name="Bayer P.E."/>
            <person name="Keeble-Gagnere G."/>
            <person name="Wang J."/>
            <person name="Hirakawa H."/>
            <person name="Shirasawa K."/>
            <person name="Vercoe P."/>
            <person name="Stefanova K."/>
            <person name="Durmic Z."/>
            <person name="Nichols P."/>
            <person name="Revell C."/>
            <person name="Isobe S.N."/>
            <person name="Edwards D."/>
            <person name="Erskine W."/>
        </authorList>
    </citation>
    <scope>NUCLEOTIDE SEQUENCE [LARGE SCALE GENOMIC DNA]</scope>
    <source>
        <strain evidence="3">cv. Daliak</strain>
    </source>
</reference>
<gene>
    <name evidence="2" type="ORF">TSUD_26660</name>
</gene>
<dbReference type="AlphaFoldDB" id="A0A2Z6NAL9"/>
<feature type="region of interest" description="Disordered" evidence="1">
    <location>
        <begin position="34"/>
        <end position="53"/>
    </location>
</feature>
<evidence type="ECO:0000313" key="2">
    <source>
        <dbReference type="EMBL" id="GAU40786.1"/>
    </source>
</evidence>
<name>A0A2Z6NAL9_TRISU</name>
<dbReference type="Proteomes" id="UP000242715">
    <property type="component" value="Unassembled WGS sequence"/>
</dbReference>
<organism evidence="2 3">
    <name type="scientific">Trifolium subterraneum</name>
    <name type="common">Subterranean clover</name>
    <dbReference type="NCBI Taxonomy" id="3900"/>
    <lineage>
        <taxon>Eukaryota</taxon>
        <taxon>Viridiplantae</taxon>
        <taxon>Streptophyta</taxon>
        <taxon>Embryophyta</taxon>
        <taxon>Tracheophyta</taxon>
        <taxon>Spermatophyta</taxon>
        <taxon>Magnoliopsida</taxon>
        <taxon>eudicotyledons</taxon>
        <taxon>Gunneridae</taxon>
        <taxon>Pentapetalae</taxon>
        <taxon>rosids</taxon>
        <taxon>fabids</taxon>
        <taxon>Fabales</taxon>
        <taxon>Fabaceae</taxon>
        <taxon>Papilionoideae</taxon>
        <taxon>50 kb inversion clade</taxon>
        <taxon>NPAAA clade</taxon>
        <taxon>Hologalegina</taxon>
        <taxon>IRL clade</taxon>
        <taxon>Trifolieae</taxon>
        <taxon>Trifolium</taxon>
    </lineage>
</organism>
<accession>A0A2Z6NAL9</accession>
<sequence length="53" mass="6489">MTVKKNRFILRWSRTKSQWRTKNLLFLEGESRVEKSEEAIHGRKRKETTARRD</sequence>
<proteinExistence type="predicted"/>
<dbReference type="EMBL" id="DF973824">
    <property type="protein sequence ID" value="GAU40786.1"/>
    <property type="molecule type" value="Genomic_DNA"/>
</dbReference>
<protein>
    <submittedName>
        <fullName evidence="2">Uncharacterized protein</fullName>
    </submittedName>
</protein>
<evidence type="ECO:0000256" key="1">
    <source>
        <dbReference type="SAM" id="MobiDB-lite"/>
    </source>
</evidence>